<reference evidence="2" key="1">
    <citation type="submission" date="2021-02" db="EMBL/GenBank/DDBJ databases">
        <authorList>
            <person name="Nowell W R."/>
        </authorList>
    </citation>
    <scope>NUCLEOTIDE SEQUENCE</scope>
</reference>
<evidence type="ECO:0000256" key="1">
    <source>
        <dbReference type="SAM" id="MobiDB-lite"/>
    </source>
</evidence>
<dbReference type="InterPro" id="IPR034629">
    <property type="entry name" value="PTCD2"/>
</dbReference>
<evidence type="ECO:0000313" key="2">
    <source>
        <dbReference type="EMBL" id="CAF1228616.1"/>
    </source>
</evidence>
<evidence type="ECO:0000313" key="3">
    <source>
        <dbReference type="EMBL" id="CAF3573624.1"/>
    </source>
</evidence>
<dbReference type="Proteomes" id="UP000663881">
    <property type="component" value="Unassembled WGS sequence"/>
</dbReference>
<accession>A0A814YGC6</accession>
<feature type="compositionally biased region" description="Polar residues" evidence="1">
    <location>
        <begin position="477"/>
        <end position="490"/>
    </location>
</feature>
<dbReference type="Gene3D" id="1.25.40.10">
    <property type="entry name" value="Tetratricopeptide repeat domain"/>
    <property type="match status" value="1"/>
</dbReference>
<dbReference type="AlphaFoldDB" id="A0A814YGC6"/>
<dbReference type="GO" id="GO:0050684">
    <property type="term" value="P:regulation of mRNA processing"/>
    <property type="evidence" value="ECO:0007669"/>
    <property type="project" value="InterPro"/>
</dbReference>
<feature type="compositionally biased region" description="Basic and acidic residues" evidence="1">
    <location>
        <begin position="408"/>
        <end position="440"/>
    </location>
</feature>
<dbReference type="PANTHER" id="PTHR14700">
    <property type="entry name" value="PENTATRICOPEPTIDE REPEAT-CONTAINING PROTEIN 2, MITOCHONDRIAL"/>
    <property type="match status" value="1"/>
</dbReference>
<sequence>MTHIIRTIASSAILTINRSTCAILRTGLPVHVRTIFSSTGLGLENFKLAREQHISRHAPSLDGFKKRFLDSINKSDSQIFTEDLRNMIMSADTDEEIDGVIQALKKYNSNKVKFTDYHFGSPVMRLLYIRNKPDLAMKLFMDDSLKDIFQDSGSALILLNKLIEDKRFDDAVKVFEYGSERGFSTTSGRTYPTDVVMLTIEGLYRQNTKASLAKAKELISKVMQRDSDVNPRTASMIALLAIQQGEPSLAMEILGAVRAQNLTTIQNIRAICYAELGRVEEAVNVVHLLADQPPVDDDRRRVFPLVLQYIQKAVDKTENQDVKTRFEDLKKFVSTNNRLSTTDLVDFMNEPITRRGAILPNKQGAQGNSRDNYQRTGGNSRDSGFRGGYNQNSGNMRQRSGDGGYNRDNNRRFESGGYERRSQYSSNENERFSNRNEYSRQENPGQQTSRLNRNDNTNLRARDQNTSKRNETKPGSMETTSTSPIPQRSKQVTEDNKQQTRRKTDDQSSSFSKRDEKQSGGNTGVQQQSPWDQADKKSA</sequence>
<feature type="compositionally biased region" description="Basic and acidic residues" evidence="1">
    <location>
        <begin position="491"/>
        <end position="518"/>
    </location>
</feature>
<organism evidence="2 4">
    <name type="scientific">Adineta steineri</name>
    <dbReference type="NCBI Taxonomy" id="433720"/>
    <lineage>
        <taxon>Eukaryota</taxon>
        <taxon>Metazoa</taxon>
        <taxon>Spiralia</taxon>
        <taxon>Gnathifera</taxon>
        <taxon>Rotifera</taxon>
        <taxon>Eurotatoria</taxon>
        <taxon>Bdelloidea</taxon>
        <taxon>Adinetida</taxon>
        <taxon>Adinetidae</taxon>
        <taxon>Adineta</taxon>
    </lineage>
</organism>
<dbReference type="PANTHER" id="PTHR14700:SF0">
    <property type="entry name" value="PENTATRICOPEPTIDE REPEAT-CONTAINING PROTEIN 2, MITOCHONDRIAL"/>
    <property type="match status" value="1"/>
</dbReference>
<proteinExistence type="predicted"/>
<gene>
    <name evidence="3" type="ORF">OKA104_LOCUS5230</name>
    <name evidence="2" type="ORF">VCS650_LOCUS27122</name>
</gene>
<feature type="compositionally biased region" description="Polar residues" evidence="1">
    <location>
        <begin position="441"/>
        <end position="459"/>
    </location>
</feature>
<dbReference type="Proteomes" id="UP000663891">
    <property type="component" value="Unassembled WGS sequence"/>
</dbReference>
<name>A0A814YGC6_9BILA</name>
<dbReference type="EMBL" id="CAJNON010000376">
    <property type="protein sequence ID" value="CAF1228616.1"/>
    <property type="molecule type" value="Genomic_DNA"/>
</dbReference>
<dbReference type="OrthoDB" id="6073372at2759"/>
<comment type="caution">
    <text evidence="2">The sequence shown here is derived from an EMBL/GenBank/DDBJ whole genome shotgun (WGS) entry which is preliminary data.</text>
</comment>
<dbReference type="EMBL" id="CAJOAY010000180">
    <property type="protein sequence ID" value="CAF3573624.1"/>
    <property type="molecule type" value="Genomic_DNA"/>
</dbReference>
<feature type="compositionally biased region" description="Polar residues" evidence="1">
    <location>
        <begin position="363"/>
        <end position="382"/>
    </location>
</feature>
<protein>
    <submittedName>
        <fullName evidence="2">Uncharacterized protein</fullName>
    </submittedName>
</protein>
<evidence type="ECO:0000313" key="4">
    <source>
        <dbReference type="Proteomes" id="UP000663891"/>
    </source>
</evidence>
<feature type="compositionally biased region" description="Polar residues" evidence="1">
    <location>
        <begin position="389"/>
        <end position="398"/>
    </location>
</feature>
<dbReference type="GO" id="GO:0005739">
    <property type="term" value="C:mitochondrion"/>
    <property type="evidence" value="ECO:0007669"/>
    <property type="project" value="InterPro"/>
</dbReference>
<feature type="compositionally biased region" description="Basic and acidic residues" evidence="1">
    <location>
        <begin position="460"/>
        <end position="472"/>
    </location>
</feature>
<dbReference type="GO" id="GO:0007005">
    <property type="term" value="P:mitochondrion organization"/>
    <property type="evidence" value="ECO:0007669"/>
    <property type="project" value="TreeGrafter"/>
</dbReference>
<feature type="region of interest" description="Disordered" evidence="1">
    <location>
        <begin position="355"/>
        <end position="539"/>
    </location>
</feature>
<dbReference type="GO" id="GO:0003723">
    <property type="term" value="F:RNA binding"/>
    <property type="evidence" value="ECO:0007669"/>
    <property type="project" value="TreeGrafter"/>
</dbReference>
<dbReference type="InterPro" id="IPR011990">
    <property type="entry name" value="TPR-like_helical_dom_sf"/>
</dbReference>